<sequence>MADAVVGLLLENLSSLIQTEYGLLHGVKDEVEKLSLKLITVRAVIEDAETTQHTDNAIAGWLGRLKDTAYDAEDVLDEWLTQVRRSEFESSGQQVTNSWFYFNQPFFRHKIAKRIKKIHADFDAITGEIFKFDLKTRVVERGALLDPSRETSSLLVEPEQVYGRDKDQRKIVDMLISDASTSPNDVTVLSILGVGGLGKTTLAQLVYNDEKVSKCFEARMWVCVGEDFDVKRLTILIIECLSGKTCDLKGLDPQQNQLNDLLSGKRFLLVLDDVWNDDHDTWGKLKQSLTCGAKGSSILITTRLETVALMMGTLPLYRLSFLSDDDCWALFKGRACGMDDEGLSADLVEIGKQIFKKCGGVPLATKVLGALLRFKRNVNEWESVRESKIWELPEEKGGAILGVLRLSYNHLPPQLRQCFSYCSLYPKDRTLIKTELIQLWMANGFVRCIGRMELEDKGNYIFNELLRGSFFQDPQEDYFGNIVRCKMHDLMHDLACSLTKTECCSVEFEKMDTIPNSVRHLSLIVSSSKPSSNHSYKSLSKSNKSLHTHLVLSTSYPPSNQPPLQMIFNKLKYLRVLNLRRTGIQQVPNSIGGMKCLRYLNLSHNYNLIFLPDFICSLINLQTLNLNRCHNLTSLPKHMRKMRSLRHLDVGECLSLSKMPIKMGQMIGLRTLSMFVVGKRKGERINELNGLKHLSGELQLTGLELVKDSTEAKEVDLASKPNLSSLLLSWGEFSFRRWVDLQEEEEKKKMSERVLECLEPHVNLNQKLEVYGYQGVVFPSWISLLRNVKMIKLLECWNCETLPPLGQLPRLQVLRISGMKSLKCIGVEFYGEIGGHMKGFLSLEELHLEKMPNLEKWEFPYDDDNGKGTFPCLRKLCLVDCPKLETPSIFMQTSCCLRNLDSLKIGGVSFPTKYLSNLTSLNLNSFEISRCTLLKTLPAMGRMG</sequence>
<evidence type="ECO:0000259" key="7">
    <source>
        <dbReference type="Pfam" id="PF18052"/>
    </source>
</evidence>
<dbReference type="Gene3D" id="3.40.50.300">
    <property type="entry name" value="P-loop containing nucleotide triphosphate hydrolases"/>
    <property type="match status" value="1"/>
</dbReference>
<dbReference type="InterPro" id="IPR056789">
    <property type="entry name" value="LRR_R13L1-DRL21"/>
</dbReference>
<reference evidence="10 11" key="1">
    <citation type="submission" date="2017-09" db="EMBL/GenBank/DDBJ databases">
        <title>WGS assembly of Aquilegia coerulea Goldsmith.</title>
        <authorList>
            <person name="Hodges S."/>
            <person name="Kramer E."/>
            <person name="Nordborg M."/>
            <person name="Tomkins J."/>
            <person name="Borevitz J."/>
            <person name="Derieg N."/>
            <person name="Yan J."/>
            <person name="Mihaltcheva S."/>
            <person name="Hayes R.D."/>
            <person name="Rokhsar D."/>
        </authorList>
    </citation>
    <scope>NUCLEOTIDE SEQUENCE [LARGE SCALE GENOMIC DNA]</scope>
    <source>
        <strain evidence="11">cv. Goldsmith</strain>
    </source>
</reference>
<dbReference type="EMBL" id="KZ305034">
    <property type="protein sequence ID" value="PIA44643.1"/>
    <property type="molecule type" value="Genomic_DNA"/>
</dbReference>
<dbReference type="GO" id="GO:0043531">
    <property type="term" value="F:ADP binding"/>
    <property type="evidence" value="ECO:0007669"/>
    <property type="project" value="InterPro"/>
</dbReference>
<dbReference type="PANTHER" id="PTHR36766">
    <property type="entry name" value="PLANT BROAD-SPECTRUM MILDEW RESISTANCE PROTEIN RPW8"/>
    <property type="match status" value="1"/>
</dbReference>
<protein>
    <recommendedName>
        <fullName evidence="12">Disease resistance protein RGA3</fullName>
    </recommendedName>
</protein>
<evidence type="ECO:0000259" key="6">
    <source>
        <dbReference type="Pfam" id="PF00931"/>
    </source>
</evidence>
<dbReference type="GO" id="GO:0051707">
    <property type="term" value="P:response to other organism"/>
    <property type="evidence" value="ECO:0007669"/>
    <property type="project" value="UniProtKB-ARBA"/>
</dbReference>
<dbReference type="Pfam" id="PF00931">
    <property type="entry name" value="NB-ARC"/>
    <property type="match status" value="1"/>
</dbReference>
<dbReference type="InterPro" id="IPR032675">
    <property type="entry name" value="LRR_dom_sf"/>
</dbReference>
<dbReference type="Proteomes" id="UP000230069">
    <property type="component" value="Unassembled WGS sequence"/>
</dbReference>
<dbReference type="FunFam" id="1.10.10.10:FF:000322">
    <property type="entry name" value="Probable disease resistance protein At1g63360"/>
    <property type="match status" value="1"/>
</dbReference>
<evidence type="ECO:0008006" key="12">
    <source>
        <dbReference type="Google" id="ProtNLM"/>
    </source>
</evidence>
<keyword evidence="2" id="KW-0677">Repeat</keyword>
<dbReference type="InterPro" id="IPR036388">
    <property type="entry name" value="WH-like_DNA-bd_sf"/>
</dbReference>
<feature type="domain" description="Disease resistance protein winged helix" evidence="8">
    <location>
        <begin position="424"/>
        <end position="495"/>
    </location>
</feature>
<dbReference type="InterPro" id="IPR027417">
    <property type="entry name" value="P-loop_NTPase"/>
</dbReference>
<dbReference type="InterPro" id="IPR058922">
    <property type="entry name" value="WHD_DRP"/>
</dbReference>
<keyword evidence="1" id="KW-0433">Leucine-rich repeat</keyword>
<dbReference type="InParanoid" id="A0A2G5DMD4"/>
<proteinExistence type="predicted"/>
<dbReference type="CDD" id="cd14798">
    <property type="entry name" value="RX-CC_like"/>
    <property type="match status" value="1"/>
</dbReference>
<keyword evidence="4" id="KW-0611">Plant defense</keyword>
<keyword evidence="5" id="KW-0067">ATP-binding</keyword>
<evidence type="ECO:0000313" key="11">
    <source>
        <dbReference type="Proteomes" id="UP000230069"/>
    </source>
</evidence>
<dbReference type="PRINTS" id="PR00364">
    <property type="entry name" value="DISEASERSIST"/>
</dbReference>
<keyword evidence="3" id="KW-0547">Nucleotide-binding</keyword>
<evidence type="ECO:0000259" key="8">
    <source>
        <dbReference type="Pfam" id="PF23559"/>
    </source>
</evidence>
<feature type="domain" description="NB-ARC" evidence="6">
    <location>
        <begin position="183"/>
        <end position="338"/>
    </location>
</feature>
<dbReference type="InterPro" id="IPR038005">
    <property type="entry name" value="RX-like_CC"/>
</dbReference>
<dbReference type="Gene3D" id="1.20.5.4130">
    <property type="match status" value="1"/>
</dbReference>
<dbReference type="AlphaFoldDB" id="A0A2G5DMD4"/>
<dbReference type="InterPro" id="IPR001611">
    <property type="entry name" value="Leu-rich_rpt"/>
</dbReference>
<dbReference type="GO" id="GO:0006952">
    <property type="term" value="P:defense response"/>
    <property type="evidence" value="ECO:0007669"/>
    <property type="project" value="UniProtKB-KW"/>
</dbReference>
<evidence type="ECO:0000256" key="4">
    <source>
        <dbReference type="ARBA" id="ARBA00022821"/>
    </source>
</evidence>
<evidence type="ECO:0000259" key="9">
    <source>
        <dbReference type="Pfam" id="PF25019"/>
    </source>
</evidence>
<dbReference type="InterPro" id="IPR002182">
    <property type="entry name" value="NB-ARC"/>
</dbReference>
<dbReference type="Pfam" id="PF25019">
    <property type="entry name" value="LRR_R13L1-DRL21"/>
    <property type="match status" value="1"/>
</dbReference>
<dbReference type="Gene3D" id="1.10.8.430">
    <property type="entry name" value="Helical domain of apoptotic protease-activating factors"/>
    <property type="match status" value="1"/>
</dbReference>
<dbReference type="STRING" id="218851.A0A2G5DMD4"/>
<dbReference type="Gene3D" id="1.10.10.10">
    <property type="entry name" value="Winged helix-like DNA-binding domain superfamily/Winged helix DNA-binding domain"/>
    <property type="match status" value="1"/>
</dbReference>
<gene>
    <name evidence="10" type="ORF">AQUCO_01700322v1</name>
</gene>
<dbReference type="InterPro" id="IPR041118">
    <property type="entry name" value="Rx_N"/>
</dbReference>
<dbReference type="GO" id="GO:0005524">
    <property type="term" value="F:ATP binding"/>
    <property type="evidence" value="ECO:0007669"/>
    <property type="project" value="UniProtKB-KW"/>
</dbReference>
<dbReference type="Pfam" id="PF23559">
    <property type="entry name" value="WHD_DRP"/>
    <property type="match status" value="1"/>
</dbReference>
<evidence type="ECO:0000256" key="3">
    <source>
        <dbReference type="ARBA" id="ARBA00022741"/>
    </source>
</evidence>
<dbReference type="OrthoDB" id="2973320at2759"/>
<evidence type="ECO:0000256" key="2">
    <source>
        <dbReference type="ARBA" id="ARBA00022737"/>
    </source>
</evidence>
<evidence type="ECO:0000256" key="5">
    <source>
        <dbReference type="ARBA" id="ARBA00022840"/>
    </source>
</evidence>
<organism evidence="10 11">
    <name type="scientific">Aquilegia coerulea</name>
    <name type="common">Rocky mountain columbine</name>
    <dbReference type="NCBI Taxonomy" id="218851"/>
    <lineage>
        <taxon>Eukaryota</taxon>
        <taxon>Viridiplantae</taxon>
        <taxon>Streptophyta</taxon>
        <taxon>Embryophyta</taxon>
        <taxon>Tracheophyta</taxon>
        <taxon>Spermatophyta</taxon>
        <taxon>Magnoliopsida</taxon>
        <taxon>Ranunculales</taxon>
        <taxon>Ranunculaceae</taxon>
        <taxon>Thalictroideae</taxon>
        <taxon>Aquilegia</taxon>
    </lineage>
</organism>
<accession>A0A2G5DMD4</accession>
<dbReference type="Gene3D" id="3.80.10.10">
    <property type="entry name" value="Ribonuclease Inhibitor"/>
    <property type="match status" value="1"/>
</dbReference>
<name>A0A2G5DMD4_AQUCA</name>
<dbReference type="Pfam" id="PF13855">
    <property type="entry name" value="LRR_8"/>
    <property type="match status" value="1"/>
</dbReference>
<dbReference type="SUPFAM" id="SSF52058">
    <property type="entry name" value="L domain-like"/>
    <property type="match status" value="1"/>
</dbReference>
<dbReference type="PANTHER" id="PTHR36766:SF48">
    <property type="entry name" value="DISEASE RESISTANCE PROTEIN RGA3"/>
    <property type="match status" value="1"/>
</dbReference>
<dbReference type="SUPFAM" id="SSF52540">
    <property type="entry name" value="P-loop containing nucleoside triphosphate hydrolases"/>
    <property type="match status" value="1"/>
</dbReference>
<feature type="domain" description="Disease resistance N-terminal" evidence="7">
    <location>
        <begin position="5"/>
        <end position="91"/>
    </location>
</feature>
<keyword evidence="11" id="KW-1185">Reference proteome</keyword>
<dbReference type="InterPro" id="IPR042197">
    <property type="entry name" value="Apaf_helical"/>
</dbReference>
<feature type="domain" description="R13L1/DRL21-like LRR repeat region" evidence="9">
    <location>
        <begin position="685"/>
        <end position="819"/>
    </location>
</feature>
<evidence type="ECO:0000313" key="10">
    <source>
        <dbReference type="EMBL" id="PIA44643.1"/>
    </source>
</evidence>
<evidence type="ECO:0000256" key="1">
    <source>
        <dbReference type="ARBA" id="ARBA00022614"/>
    </source>
</evidence>
<dbReference type="Pfam" id="PF18052">
    <property type="entry name" value="Rx_N"/>
    <property type="match status" value="1"/>
</dbReference>